<organism evidence="3 4">
    <name type="scientific">Fonsecaea multimorphosa CBS 102226</name>
    <dbReference type="NCBI Taxonomy" id="1442371"/>
    <lineage>
        <taxon>Eukaryota</taxon>
        <taxon>Fungi</taxon>
        <taxon>Dikarya</taxon>
        <taxon>Ascomycota</taxon>
        <taxon>Pezizomycotina</taxon>
        <taxon>Eurotiomycetes</taxon>
        <taxon>Chaetothyriomycetidae</taxon>
        <taxon>Chaetothyriales</taxon>
        <taxon>Herpotrichiellaceae</taxon>
        <taxon>Fonsecaea</taxon>
    </lineage>
</organism>
<dbReference type="VEuPathDB" id="FungiDB:Z520_10881"/>
<proteinExistence type="inferred from homology"/>
<dbReference type="OrthoDB" id="10267539at2759"/>
<evidence type="ECO:0000256" key="2">
    <source>
        <dbReference type="ARBA" id="ARBA00023235"/>
    </source>
</evidence>
<dbReference type="Pfam" id="PF04303">
    <property type="entry name" value="PrpF"/>
    <property type="match status" value="1"/>
</dbReference>
<comment type="similarity">
    <text evidence="1">Belongs to the PrpF family.</text>
</comment>
<keyword evidence="2" id="KW-0413">Isomerase</keyword>
<protein>
    <recommendedName>
        <fullName evidence="5">PrpF protein</fullName>
    </recommendedName>
</protein>
<dbReference type="GeneID" id="27716627"/>
<dbReference type="RefSeq" id="XP_016627584.1">
    <property type="nucleotide sequence ID" value="XM_016781372.1"/>
</dbReference>
<dbReference type="Proteomes" id="UP000053411">
    <property type="component" value="Unassembled WGS sequence"/>
</dbReference>
<dbReference type="PANTHER" id="PTHR43709">
    <property type="entry name" value="ACONITATE ISOMERASE-RELATED"/>
    <property type="match status" value="1"/>
</dbReference>
<evidence type="ECO:0000313" key="4">
    <source>
        <dbReference type="Proteomes" id="UP000053411"/>
    </source>
</evidence>
<dbReference type="GO" id="GO:0016853">
    <property type="term" value="F:isomerase activity"/>
    <property type="evidence" value="ECO:0007669"/>
    <property type="project" value="UniProtKB-KW"/>
</dbReference>
<evidence type="ECO:0000256" key="1">
    <source>
        <dbReference type="ARBA" id="ARBA00007673"/>
    </source>
</evidence>
<dbReference type="Gene3D" id="3.10.310.10">
    <property type="entry name" value="Diaminopimelate Epimerase, Chain A, domain 1"/>
    <property type="match status" value="2"/>
</dbReference>
<sequence>MSEGQIAIPAVYLRGGSSKAMFFKEEDIPPPGLLRERVLKRVMGTPDPIQIDGMGGTRIVTSKVAIIKASDREDADVEYTFGQVGIAEDHIRLRGNCGNISVGVGPFAIDEGIIKKPFRKGVALDPDLQTREVRIYQTAIKRLLIAHVPVSAKSGKSISRGDFAIAGVPGTGAPILMDFRNTSAGFLNKGPLPTGTPTETIEIEGIKVPITIVDIAQLTSFIQAKDVGVADLASRSATSITNDKELIARCREVRGKVAHKLGMCTNWELVDQQSPGLPSVVMVEPVRDNTVGSLGGAHIVSRFILNNMCHDGMAGTVAAATAACSRLQGTLINTLTNGGAKSLDDPEFRISHPLGLFHVRVEAAVDGRRARTTPSEKPEFNVLAFVRTSRRIFEGKVYIPDDVWDGKATESTETANRSNGTNGLHD</sequence>
<evidence type="ECO:0008006" key="5">
    <source>
        <dbReference type="Google" id="ProtNLM"/>
    </source>
</evidence>
<accession>A0A0D2I8F6</accession>
<reference evidence="3 4" key="1">
    <citation type="submission" date="2015-01" db="EMBL/GenBank/DDBJ databases">
        <title>The Genome Sequence of Fonsecaea multimorphosa CBS 102226.</title>
        <authorList>
            <consortium name="The Broad Institute Genomics Platform"/>
            <person name="Cuomo C."/>
            <person name="de Hoog S."/>
            <person name="Gorbushina A."/>
            <person name="Stielow B."/>
            <person name="Teixiera M."/>
            <person name="Abouelleil A."/>
            <person name="Chapman S.B."/>
            <person name="Priest M."/>
            <person name="Young S.K."/>
            <person name="Wortman J."/>
            <person name="Nusbaum C."/>
            <person name="Birren B."/>
        </authorList>
    </citation>
    <scope>NUCLEOTIDE SEQUENCE [LARGE SCALE GENOMIC DNA]</scope>
    <source>
        <strain evidence="3 4">CBS 102226</strain>
    </source>
</reference>
<dbReference type="AlphaFoldDB" id="A0A0D2I8F6"/>
<dbReference type="SUPFAM" id="SSF54506">
    <property type="entry name" value="Diaminopimelate epimerase-like"/>
    <property type="match status" value="2"/>
</dbReference>
<keyword evidence="4" id="KW-1185">Reference proteome</keyword>
<dbReference type="EMBL" id="KN848094">
    <property type="protein sequence ID" value="KIX93461.1"/>
    <property type="molecule type" value="Genomic_DNA"/>
</dbReference>
<name>A0A0D2I8F6_9EURO</name>
<dbReference type="InterPro" id="IPR007400">
    <property type="entry name" value="PrpF-like"/>
</dbReference>
<dbReference type="PANTHER" id="PTHR43709:SF2">
    <property type="entry name" value="DUF453 DOMAIN PROTEIN (AFU_ORTHOLOGUE AFUA_6G00360)"/>
    <property type="match status" value="1"/>
</dbReference>
<evidence type="ECO:0000313" key="3">
    <source>
        <dbReference type="EMBL" id="KIX93461.1"/>
    </source>
</evidence>
<dbReference type="STRING" id="1442371.A0A0D2I8F6"/>
<gene>
    <name evidence="3" type="ORF">Z520_10881</name>
</gene>